<gene>
    <name evidence="10" type="ORF">ACFQ04_04200</name>
</gene>
<keyword evidence="7 9" id="KW-0472">Membrane</keyword>
<comment type="subcellular location">
    <subcellularLocation>
        <location evidence="1">Cell membrane</location>
        <topology evidence="1">Multi-pass membrane protein</topology>
    </subcellularLocation>
</comment>
<comment type="caution">
    <text evidence="10">The sequence shown here is derived from an EMBL/GenBank/DDBJ whole genome shotgun (WGS) entry which is preliminary data.</text>
</comment>
<feature type="transmembrane region" description="Helical" evidence="9">
    <location>
        <begin position="84"/>
        <end position="101"/>
    </location>
</feature>
<evidence type="ECO:0000256" key="4">
    <source>
        <dbReference type="ARBA" id="ARBA00022475"/>
    </source>
</evidence>
<reference evidence="11" key="1">
    <citation type="journal article" date="2019" name="Int. J. Syst. Evol. Microbiol.">
        <title>The Global Catalogue of Microorganisms (GCM) 10K type strain sequencing project: providing services to taxonomists for standard genome sequencing and annotation.</title>
        <authorList>
            <consortium name="The Broad Institute Genomics Platform"/>
            <consortium name="The Broad Institute Genome Sequencing Center for Infectious Disease"/>
            <person name="Wu L."/>
            <person name="Ma J."/>
        </authorList>
    </citation>
    <scope>NUCLEOTIDE SEQUENCE [LARGE SCALE GENOMIC DNA]</scope>
    <source>
        <strain evidence="11">CCUG 50873</strain>
    </source>
</reference>
<dbReference type="EMBL" id="JBHTIL010000001">
    <property type="protein sequence ID" value="MFD0924932.1"/>
    <property type="molecule type" value="Genomic_DNA"/>
</dbReference>
<evidence type="ECO:0000256" key="5">
    <source>
        <dbReference type="ARBA" id="ARBA00022692"/>
    </source>
</evidence>
<feature type="transmembrane region" description="Helical" evidence="9">
    <location>
        <begin position="140"/>
        <end position="161"/>
    </location>
</feature>
<evidence type="ECO:0000313" key="11">
    <source>
        <dbReference type="Proteomes" id="UP001597068"/>
    </source>
</evidence>
<dbReference type="Gene3D" id="1.10.3470.10">
    <property type="entry name" value="ABC transporter involved in vitamin B12 uptake, BtuC"/>
    <property type="match status" value="1"/>
</dbReference>
<protein>
    <submittedName>
        <fullName evidence="10">FecCD family ABC transporter permease</fullName>
    </submittedName>
</protein>
<dbReference type="CDD" id="cd06550">
    <property type="entry name" value="TM_ABC_iron-siderophores_like"/>
    <property type="match status" value="1"/>
</dbReference>
<dbReference type="InterPro" id="IPR037294">
    <property type="entry name" value="ABC_BtuC-like"/>
</dbReference>
<comment type="similarity">
    <text evidence="2">Belongs to the binding-protein-dependent transport system permease family. FecCD subfamily.</text>
</comment>
<dbReference type="RefSeq" id="WP_253647078.1">
    <property type="nucleotide sequence ID" value="NZ_BAAAMO010000002.1"/>
</dbReference>
<sequence>MSSSTVSSPGVARARSRTEAVPPRRRRPLLWVAAGLVLLLVAAAASVALGSRALGLGEVWDALVSGTGSSDVVGIVRDLRVPRTVLGIMVGLAMGAAGALTQAHTRNPLADPGLLGVNAGAACAVVIGVYTLGIGTPIEYMGFGLVGALLAATAVFGASAATRGASPITLVLAGTGLSALLLAITSGIVLVDTASLDAWRFWNVGSIVGRGADVIGASAPFIVVGLVLAVGSGFFVNVLALGEDMSRALGSRVATVRVVGILAITVLSGAATAACGPIVFLGLVAPHLARAVVGSDYRWVVPASALVGAILLLVSDVLGRLVARPGEIQVGIVLAVVGAPMLIHLVRSRRLASV</sequence>
<accession>A0ABW3G2M0</accession>
<evidence type="ECO:0000256" key="1">
    <source>
        <dbReference type="ARBA" id="ARBA00004651"/>
    </source>
</evidence>
<dbReference type="PANTHER" id="PTHR30472">
    <property type="entry name" value="FERRIC ENTEROBACTIN TRANSPORT SYSTEM PERMEASE PROTEIN"/>
    <property type="match status" value="1"/>
</dbReference>
<dbReference type="SUPFAM" id="SSF81345">
    <property type="entry name" value="ABC transporter involved in vitamin B12 uptake, BtuC"/>
    <property type="match status" value="1"/>
</dbReference>
<feature type="region of interest" description="Disordered" evidence="8">
    <location>
        <begin position="1"/>
        <end position="20"/>
    </location>
</feature>
<feature type="transmembrane region" description="Helical" evidence="9">
    <location>
        <begin position="330"/>
        <end position="347"/>
    </location>
</feature>
<feature type="transmembrane region" description="Helical" evidence="9">
    <location>
        <begin position="168"/>
        <end position="191"/>
    </location>
</feature>
<evidence type="ECO:0000256" key="7">
    <source>
        <dbReference type="ARBA" id="ARBA00023136"/>
    </source>
</evidence>
<proteinExistence type="inferred from homology"/>
<dbReference type="PANTHER" id="PTHR30472:SF1">
    <property type="entry name" value="FE(3+) DICITRATE TRANSPORT SYSTEM PERMEASE PROTEIN FECC-RELATED"/>
    <property type="match status" value="1"/>
</dbReference>
<keyword evidence="6 9" id="KW-1133">Transmembrane helix</keyword>
<evidence type="ECO:0000313" key="10">
    <source>
        <dbReference type="EMBL" id="MFD0924932.1"/>
    </source>
</evidence>
<evidence type="ECO:0000256" key="8">
    <source>
        <dbReference type="SAM" id="MobiDB-lite"/>
    </source>
</evidence>
<dbReference type="Pfam" id="PF01032">
    <property type="entry name" value="FecCD"/>
    <property type="match status" value="1"/>
</dbReference>
<feature type="transmembrane region" description="Helical" evidence="9">
    <location>
        <begin position="297"/>
        <end position="318"/>
    </location>
</feature>
<organism evidence="10 11">
    <name type="scientific">Williamsia deligens</name>
    <dbReference type="NCBI Taxonomy" id="321325"/>
    <lineage>
        <taxon>Bacteria</taxon>
        <taxon>Bacillati</taxon>
        <taxon>Actinomycetota</taxon>
        <taxon>Actinomycetes</taxon>
        <taxon>Mycobacteriales</taxon>
        <taxon>Nocardiaceae</taxon>
        <taxon>Williamsia</taxon>
    </lineage>
</organism>
<evidence type="ECO:0000256" key="9">
    <source>
        <dbReference type="SAM" id="Phobius"/>
    </source>
</evidence>
<feature type="transmembrane region" description="Helical" evidence="9">
    <location>
        <begin position="113"/>
        <end position="134"/>
    </location>
</feature>
<feature type="transmembrane region" description="Helical" evidence="9">
    <location>
        <begin position="254"/>
        <end position="285"/>
    </location>
</feature>
<evidence type="ECO:0000256" key="3">
    <source>
        <dbReference type="ARBA" id="ARBA00022448"/>
    </source>
</evidence>
<dbReference type="InterPro" id="IPR000522">
    <property type="entry name" value="ABC_transptr_permease_BtuC"/>
</dbReference>
<keyword evidence="4" id="KW-1003">Cell membrane</keyword>
<evidence type="ECO:0000256" key="6">
    <source>
        <dbReference type="ARBA" id="ARBA00022989"/>
    </source>
</evidence>
<evidence type="ECO:0000256" key="2">
    <source>
        <dbReference type="ARBA" id="ARBA00007935"/>
    </source>
</evidence>
<keyword evidence="3" id="KW-0813">Transport</keyword>
<keyword evidence="5 9" id="KW-0812">Transmembrane</keyword>
<keyword evidence="11" id="KW-1185">Reference proteome</keyword>
<feature type="transmembrane region" description="Helical" evidence="9">
    <location>
        <begin position="221"/>
        <end position="242"/>
    </location>
</feature>
<dbReference type="Proteomes" id="UP001597068">
    <property type="component" value="Unassembled WGS sequence"/>
</dbReference>
<name>A0ABW3G2M0_9NOCA</name>